<dbReference type="PANTHER" id="PTHR43283:SF17">
    <property type="entry name" value="(LOVD), PUTATIVE (AFU_ORTHOLOGUE AFUA_5G00920)-RELATED"/>
    <property type="match status" value="1"/>
</dbReference>
<evidence type="ECO:0000259" key="3">
    <source>
        <dbReference type="Pfam" id="PF00144"/>
    </source>
</evidence>
<feature type="domain" description="Beta-lactamase-related" evidence="3">
    <location>
        <begin position="51"/>
        <end position="377"/>
    </location>
</feature>
<keyword evidence="2" id="KW-0378">Hydrolase</keyword>
<evidence type="ECO:0000256" key="1">
    <source>
        <dbReference type="ARBA" id="ARBA00009009"/>
    </source>
</evidence>
<dbReference type="InterPro" id="IPR001466">
    <property type="entry name" value="Beta-lactam-related"/>
</dbReference>
<dbReference type="InterPro" id="IPR012338">
    <property type="entry name" value="Beta-lactam/transpept-like"/>
</dbReference>
<dbReference type="InterPro" id="IPR050789">
    <property type="entry name" value="Diverse_Enzym_Activities"/>
</dbReference>
<name>A0ABR3SC59_9PEZI</name>
<dbReference type="Gene3D" id="3.40.710.10">
    <property type="entry name" value="DD-peptidase/beta-lactamase superfamily"/>
    <property type="match status" value="1"/>
</dbReference>
<evidence type="ECO:0000256" key="2">
    <source>
        <dbReference type="ARBA" id="ARBA00022801"/>
    </source>
</evidence>
<gene>
    <name evidence="4" type="ORF">SLS56_011373</name>
</gene>
<sequence length="404" mass="43685">MPTFEEKIEQATAWDGKTDHRLLQGVLMQAIDSKGTPILKIAAGHTTIAPSAPPITFSNTVALASCTKLLTTICALQAVERGLITLDAPLDAHLPELCSQPIASLDAAGNLSFRARTQPLTLRGLLTHTAGAGHDGLDAALAAWRASRGEPATLADKSSDIARRYAAPLVFEPGAGWAYGSGLDWAGKLVERLNGGVALEGYMRVNLWDPLGVRDATFRLERRPDMEERLVQTAERREGGGLGVAERWQPERPVDCMGGSGVFATVGAFLEVCRDLLQKEPRVLGREMVEEMFKPQLVGEGAEEARKALREKMRRFAPLTGGMVPESVRLNYGLGGLLIVDENPQIGSKSNTLTWGGHGNLNWFVNRDGDGVAALFAAQIMPSGDEQVSELIKEFLQEVWKRAA</sequence>
<dbReference type="SUPFAM" id="SSF56601">
    <property type="entry name" value="beta-lactamase/transpeptidase-like"/>
    <property type="match status" value="1"/>
</dbReference>
<reference evidence="4 5" key="1">
    <citation type="submission" date="2024-02" db="EMBL/GenBank/DDBJ databases">
        <title>De novo assembly and annotation of 12 fungi associated with fruit tree decline syndrome in Ontario, Canada.</title>
        <authorList>
            <person name="Sulman M."/>
            <person name="Ellouze W."/>
            <person name="Ilyukhin E."/>
        </authorList>
    </citation>
    <scope>NUCLEOTIDE SEQUENCE [LARGE SCALE GENOMIC DNA]</scope>
    <source>
        <strain evidence="4 5">M1-105</strain>
    </source>
</reference>
<evidence type="ECO:0000313" key="5">
    <source>
        <dbReference type="Proteomes" id="UP001521116"/>
    </source>
</evidence>
<comment type="caution">
    <text evidence="4">The sequence shown here is derived from an EMBL/GenBank/DDBJ whole genome shotgun (WGS) entry which is preliminary data.</text>
</comment>
<dbReference type="EMBL" id="JAJVDC020000262">
    <property type="protein sequence ID" value="KAL1616535.1"/>
    <property type="molecule type" value="Genomic_DNA"/>
</dbReference>
<dbReference type="Proteomes" id="UP001521116">
    <property type="component" value="Unassembled WGS sequence"/>
</dbReference>
<evidence type="ECO:0000313" key="4">
    <source>
        <dbReference type="EMBL" id="KAL1616535.1"/>
    </source>
</evidence>
<accession>A0ABR3SC59</accession>
<dbReference type="PANTHER" id="PTHR43283">
    <property type="entry name" value="BETA-LACTAMASE-RELATED"/>
    <property type="match status" value="1"/>
</dbReference>
<organism evidence="4 5">
    <name type="scientific">Neofusicoccum ribis</name>
    <dbReference type="NCBI Taxonomy" id="45134"/>
    <lineage>
        <taxon>Eukaryota</taxon>
        <taxon>Fungi</taxon>
        <taxon>Dikarya</taxon>
        <taxon>Ascomycota</taxon>
        <taxon>Pezizomycotina</taxon>
        <taxon>Dothideomycetes</taxon>
        <taxon>Dothideomycetes incertae sedis</taxon>
        <taxon>Botryosphaeriales</taxon>
        <taxon>Botryosphaeriaceae</taxon>
        <taxon>Neofusicoccum</taxon>
    </lineage>
</organism>
<comment type="similarity">
    <text evidence="1">Belongs to the class-A beta-lactamase family.</text>
</comment>
<dbReference type="Pfam" id="PF00144">
    <property type="entry name" value="Beta-lactamase"/>
    <property type="match status" value="1"/>
</dbReference>
<protein>
    <recommendedName>
        <fullName evidence="3">Beta-lactamase-related domain-containing protein</fullName>
    </recommendedName>
</protein>
<proteinExistence type="inferred from homology"/>
<keyword evidence="5" id="KW-1185">Reference proteome</keyword>